<dbReference type="EMBL" id="JEMT01029715">
    <property type="protein sequence ID" value="EXX51133.1"/>
    <property type="molecule type" value="Genomic_DNA"/>
</dbReference>
<keyword evidence="2" id="KW-1185">Reference proteome</keyword>
<reference evidence="1 2" key="1">
    <citation type="submission" date="2014-02" db="EMBL/GenBank/DDBJ databases">
        <title>Single nucleus genome sequencing reveals high similarity among nuclei of an endomycorrhizal fungus.</title>
        <authorList>
            <person name="Lin K."/>
            <person name="Geurts R."/>
            <person name="Zhang Z."/>
            <person name="Limpens E."/>
            <person name="Saunders D.G."/>
            <person name="Mu D."/>
            <person name="Pang E."/>
            <person name="Cao H."/>
            <person name="Cha H."/>
            <person name="Lin T."/>
            <person name="Zhou Q."/>
            <person name="Shang Y."/>
            <person name="Li Y."/>
            <person name="Ivanov S."/>
            <person name="Sharma T."/>
            <person name="Velzen R.V."/>
            <person name="Ruijter N.D."/>
            <person name="Aanen D.K."/>
            <person name="Win J."/>
            <person name="Kamoun S."/>
            <person name="Bisseling T."/>
            <person name="Huang S."/>
        </authorList>
    </citation>
    <scope>NUCLEOTIDE SEQUENCE [LARGE SCALE GENOMIC DNA]</scope>
    <source>
        <strain evidence="2">DAOM197198w</strain>
    </source>
</reference>
<protein>
    <submittedName>
        <fullName evidence="1">Uncharacterized protein</fullName>
    </submittedName>
</protein>
<gene>
    <name evidence="1" type="ORF">RirG_264240</name>
</gene>
<name>A0A015L8N2_RHIIW</name>
<proteinExistence type="predicted"/>
<dbReference type="Proteomes" id="UP000022910">
    <property type="component" value="Unassembled WGS sequence"/>
</dbReference>
<sequence length="151" mass="17217">MAETDNNNALIGLKEAQEAVDLFSSIEFAVQIDITLGFIQKSSAMRMFQTLEGILSNKTKKYTKDFYNKYENVRMKLGIDNENKYMPFLYSMMVFKKMIGGIINNLFGTLEKTSQPKYKQIFATNKKPDILAVPATNLEIMDTTRTPNESS</sequence>
<accession>A0A015L8N2</accession>
<dbReference type="AlphaFoldDB" id="A0A015L8N2"/>
<comment type="caution">
    <text evidence="1">The sequence shown here is derived from an EMBL/GenBank/DDBJ whole genome shotgun (WGS) entry which is preliminary data.</text>
</comment>
<organism evidence="1 2">
    <name type="scientific">Rhizophagus irregularis (strain DAOM 197198w)</name>
    <name type="common">Glomus intraradices</name>
    <dbReference type="NCBI Taxonomy" id="1432141"/>
    <lineage>
        <taxon>Eukaryota</taxon>
        <taxon>Fungi</taxon>
        <taxon>Fungi incertae sedis</taxon>
        <taxon>Mucoromycota</taxon>
        <taxon>Glomeromycotina</taxon>
        <taxon>Glomeromycetes</taxon>
        <taxon>Glomerales</taxon>
        <taxon>Glomeraceae</taxon>
        <taxon>Rhizophagus</taxon>
    </lineage>
</organism>
<dbReference type="HOGENOM" id="CLU_1763266_0_0_1"/>
<evidence type="ECO:0000313" key="2">
    <source>
        <dbReference type="Proteomes" id="UP000022910"/>
    </source>
</evidence>
<evidence type="ECO:0000313" key="1">
    <source>
        <dbReference type="EMBL" id="EXX51133.1"/>
    </source>
</evidence>